<feature type="compositionally biased region" description="Polar residues" evidence="1">
    <location>
        <begin position="54"/>
        <end position="63"/>
    </location>
</feature>
<protein>
    <submittedName>
        <fullName evidence="2">Uncharacterized protein</fullName>
    </submittedName>
</protein>
<keyword evidence="3" id="KW-1185">Reference proteome</keyword>
<feature type="region of interest" description="Disordered" evidence="1">
    <location>
        <begin position="51"/>
        <end position="103"/>
    </location>
</feature>
<dbReference type="Proteomes" id="UP000749559">
    <property type="component" value="Unassembled WGS sequence"/>
</dbReference>
<dbReference type="AlphaFoldDB" id="A0A8J1TTP3"/>
<sequence length="103" mass="12001">MGKKQSQQKKAKQSVFKVKEAKVNKDKSKHLKKKIDVKKVILQTRSRTVEVDSRFSQLKSNQPVKLKQNKQTLKHEKMTSTPSHKQPQMDINKTIDNLDFSKL</sequence>
<reference evidence="2" key="1">
    <citation type="submission" date="2022-03" db="EMBL/GenBank/DDBJ databases">
        <authorList>
            <person name="Martin C."/>
        </authorList>
    </citation>
    <scope>NUCLEOTIDE SEQUENCE</scope>
</reference>
<gene>
    <name evidence="2" type="ORF">OFUS_LOCUS6529</name>
</gene>
<feature type="compositionally biased region" description="Polar residues" evidence="1">
    <location>
        <begin position="79"/>
        <end position="95"/>
    </location>
</feature>
<accession>A0A8J1TTP3</accession>
<evidence type="ECO:0000313" key="2">
    <source>
        <dbReference type="EMBL" id="CAH1779754.1"/>
    </source>
</evidence>
<organism evidence="2 3">
    <name type="scientific">Owenia fusiformis</name>
    <name type="common">Polychaete worm</name>
    <dbReference type="NCBI Taxonomy" id="6347"/>
    <lineage>
        <taxon>Eukaryota</taxon>
        <taxon>Metazoa</taxon>
        <taxon>Spiralia</taxon>
        <taxon>Lophotrochozoa</taxon>
        <taxon>Annelida</taxon>
        <taxon>Polychaeta</taxon>
        <taxon>Sedentaria</taxon>
        <taxon>Canalipalpata</taxon>
        <taxon>Sabellida</taxon>
        <taxon>Oweniida</taxon>
        <taxon>Oweniidae</taxon>
        <taxon>Owenia</taxon>
    </lineage>
</organism>
<evidence type="ECO:0000313" key="3">
    <source>
        <dbReference type="Proteomes" id="UP000749559"/>
    </source>
</evidence>
<evidence type="ECO:0000256" key="1">
    <source>
        <dbReference type="SAM" id="MobiDB-lite"/>
    </source>
</evidence>
<proteinExistence type="predicted"/>
<feature type="compositionally biased region" description="Basic residues" evidence="1">
    <location>
        <begin position="1"/>
        <end position="12"/>
    </location>
</feature>
<comment type="caution">
    <text evidence="2">The sequence shown here is derived from an EMBL/GenBank/DDBJ whole genome shotgun (WGS) entry which is preliminary data.</text>
</comment>
<dbReference type="EMBL" id="CAIIXF020000003">
    <property type="protein sequence ID" value="CAH1779754.1"/>
    <property type="molecule type" value="Genomic_DNA"/>
</dbReference>
<name>A0A8J1TTP3_OWEFU</name>
<feature type="compositionally biased region" description="Basic and acidic residues" evidence="1">
    <location>
        <begin position="17"/>
        <end position="26"/>
    </location>
</feature>
<feature type="region of interest" description="Disordered" evidence="1">
    <location>
        <begin position="1"/>
        <end position="30"/>
    </location>
</feature>